<dbReference type="EMBL" id="CP111022">
    <property type="protein sequence ID" value="WAR19147.1"/>
    <property type="molecule type" value="Genomic_DNA"/>
</dbReference>
<organism evidence="1 2">
    <name type="scientific">Mya arenaria</name>
    <name type="common">Soft-shell clam</name>
    <dbReference type="NCBI Taxonomy" id="6604"/>
    <lineage>
        <taxon>Eukaryota</taxon>
        <taxon>Metazoa</taxon>
        <taxon>Spiralia</taxon>
        <taxon>Lophotrochozoa</taxon>
        <taxon>Mollusca</taxon>
        <taxon>Bivalvia</taxon>
        <taxon>Autobranchia</taxon>
        <taxon>Heteroconchia</taxon>
        <taxon>Euheterodonta</taxon>
        <taxon>Imparidentia</taxon>
        <taxon>Neoheterodontei</taxon>
        <taxon>Myida</taxon>
        <taxon>Myoidea</taxon>
        <taxon>Myidae</taxon>
        <taxon>Mya</taxon>
    </lineage>
</organism>
<protein>
    <submittedName>
        <fullName evidence="1">SON-like protein</fullName>
    </submittedName>
</protein>
<proteinExistence type="predicted"/>
<gene>
    <name evidence="1" type="ORF">MAR_000985</name>
</gene>
<accession>A0ABY7FAE1</accession>
<sequence length="445" mass="47949">MDACKILDICGLVDLAPCPPPNTNNAYELLHNATRDLTMRSNVTKAIATRCGISEVVMYTAATTPSDVDGNVCELTVKRTGSAFIIQFLPADVDALKGTVVTIVLVVLAGQVDSRDMHARAFGLGARPGTVQVRAKRAEPQVQNTVDCYIKCLVETIGDCYQTDITLMDPVTVKVGNRFYCENRAGLDDASNNCNAIIRGCQSQLDEAMANIVDPLVGNTTAYNSAYCRLLSSNGNCTEEMMTLAKISHIIEEQPLLCESQTDDFYTTYGGALACDSASAIGPAYGLIASNTTAYYRIASNTTANYRLASNTTANYRIASNTTANYRLASNTIANYRLASNTTANYRIASNTTANYRIASNTTANYRLASNTTANYRLASNTTANYRIASNTTANYRLSSNTTALYRLASTPPLNTDSCPIPLLLLATYSLPTPPLTTDSRPIPL</sequence>
<evidence type="ECO:0000313" key="2">
    <source>
        <dbReference type="Proteomes" id="UP001164746"/>
    </source>
</evidence>
<reference evidence="1" key="1">
    <citation type="submission" date="2022-11" db="EMBL/GenBank/DDBJ databases">
        <title>Centuries of genome instability and evolution in soft-shell clam transmissible cancer (bioRxiv).</title>
        <authorList>
            <person name="Hart S.F.M."/>
            <person name="Yonemitsu M.A."/>
            <person name="Giersch R.M."/>
            <person name="Beal B.F."/>
            <person name="Arriagada G."/>
            <person name="Davis B.W."/>
            <person name="Ostrander E.A."/>
            <person name="Goff S.P."/>
            <person name="Metzger M.J."/>
        </authorList>
    </citation>
    <scope>NUCLEOTIDE SEQUENCE</scope>
    <source>
        <strain evidence="1">MELC-2E11</strain>
        <tissue evidence="1">Siphon/mantle</tissue>
    </source>
</reference>
<name>A0ABY7FAE1_MYAAR</name>
<dbReference type="Proteomes" id="UP001164746">
    <property type="component" value="Chromosome 11"/>
</dbReference>
<evidence type="ECO:0000313" key="1">
    <source>
        <dbReference type="EMBL" id="WAR19147.1"/>
    </source>
</evidence>
<keyword evidence="2" id="KW-1185">Reference proteome</keyword>